<reference evidence="2" key="2">
    <citation type="submission" date="2015-06" db="UniProtKB">
        <authorList>
            <consortium name="EnsemblPlants"/>
        </authorList>
    </citation>
    <scope>IDENTIFICATION</scope>
    <source>
        <strain evidence="2">DM1-3 516 R44</strain>
    </source>
</reference>
<dbReference type="InParanoid" id="M1D8Y0"/>
<name>M1D8Y0_SOLTU</name>
<evidence type="ECO:0008006" key="4">
    <source>
        <dbReference type="Google" id="ProtNLM"/>
    </source>
</evidence>
<proteinExistence type="predicted"/>
<dbReference type="PaxDb" id="4113-PGSC0003DMT400085187"/>
<feature type="region of interest" description="Disordered" evidence="1">
    <location>
        <begin position="83"/>
        <end position="104"/>
    </location>
</feature>
<keyword evidence="3" id="KW-1185">Reference proteome</keyword>
<feature type="compositionally biased region" description="Low complexity" evidence="1">
    <location>
        <begin position="94"/>
        <end position="104"/>
    </location>
</feature>
<dbReference type="AlphaFoldDB" id="M1D8Y0"/>
<evidence type="ECO:0000256" key="1">
    <source>
        <dbReference type="SAM" id="MobiDB-lite"/>
    </source>
</evidence>
<organism evidence="2 3">
    <name type="scientific">Solanum tuberosum</name>
    <name type="common">Potato</name>
    <dbReference type="NCBI Taxonomy" id="4113"/>
    <lineage>
        <taxon>Eukaryota</taxon>
        <taxon>Viridiplantae</taxon>
        <taxon>Streptophyta</taxon>
        <taxon>Embryophyta</taxon>
        <taxon>Tracheophyta</taxon>
        <taxon>Spermatophyta</taxon>
        <taxon>Magnoliopsida</taxon>
        <taxon>eudicotyledons</taxon>
        <taxon>Gunneridae</taxon>
        <taxon>Pentapetalae</taxon>
        <taxon>asterids</taxon>
        <taxon>lamiids</taxon>
        <taxon>Solanales</taxon>
        <taxon>Solanaceae</taxon>
        <taxon>Solanoideae</taxon>
        <taxon>Solaneae</taxon>
        <taxon>Solanum</taxon>
    </lineage>
</organism>
<reference evidence="3" key="1">
    <citation type="journal article" date="2011" name="Nature">
        <title>Genome sequence and analysis of the tuber crop potato.</title>
        <authorList>
            <consortium name="The Potato Genome Sequencing Consortium"/>
        </authorList>
    </citation>
    <scope>NUCLEOTIDE SEQUENCE [LARGE SCALE GENOMIC DNA]</scope>
    <source>
        <strain evidence="3">cv. DM1-3 516 R44</strain>
    </source>
</reference>
<protein>
    <recommendedName>
        <fullName evidence="4">Integrase core domain containing protein</fullName>
    </recommendedName>
</protein>
<accession>M1D8Y0</accession>
<dbReference type="Gramene" id="PGSC0003DMT400085187">
    <property type="protein sequence ID" value="PGSC0003DMT400085187"/>
    <property type="gene ID" value="PGSC0003DMG400034758"/>
</dbReference>
<evidence type="ECO:0000313" key="3">
    <source>
        <dbReference type="Proteomes" id="UP000011115"/>
    </source>
</evidence>
<evidence type="ECO:0000313" key="2">
    <source>
        <dbReference type="EnsemblPlants" id="PGSC0003DMT400085187"/>
    </source>
</evidence>
<dbReference type="Proteomes" id="UP000011115">
    <property type="component" value="Unassembled WGS sequence"/>
</dbReference>
<sequence>MSLLLTVKGDHGLWWYPWSLGSSSLDLSKPPHGQTDIKLTLTSSSKIRRIEADYINDESERRRTSLVDTSHAVDLKAMEADTTLPTSTGEPICTPSSSTPATSGTAVISRSPLTHAMLYKKGHFSHSGDVRASRVEAVVPSMIERAIEAALAPIREEL</sequence>
<dbReference type="HOGENOM" id="CLU_1672334_0_0_1"/>
<dbReference type="EnsemblPlants" id="PGSC0003DMT400085187">
    <property type="protein sequence ID" value="PGSC0003DMT400085187"/>
    <property type="gene ID" value="PGSC0003DMG400034758"/>
</dbReference>